<gene>
    <name evidence="9" type="ORF">ACFPN2_26455</name>
</gene>
<accession>A0ABV8T232</accession>
<evidence type="ECO:0000256" key="4">
    <source>
        <dbReference type="ARBA" id="ARBA00038381"/>
    </source>
</evidence>
<sequence length="135" mass="14387">MSESVMTLDAINERLAAAPFNRWLGIQAVEVSPQRAQLRMPWRAELEGGKGMTHGGIFACMIDAGAFAVILAAKGQSGPTIDMRVDFHANAIEGDFTITAEMLRAGSRIVTVDVRVHSAAGKLLASGRCVYAAAR</sequence>
<proteinExistence type="inferred from homology"/>
<feature type="domain" description="Thioesterase" evidence="8">
    <location>
        <begin position="51"/>
        <end position="124"/>
    </location>
</feature>
<dbReference type="Pfam" id="PF03061">
    <property type="entry name" value="4HBT"/>
    <property type="match status" value="1"/>
</dbReference>
<comment type="catalytic activity">
    <reaction evidence="2">
        <text>a fatty acyl-CoA + H2O = a fatty acid + CoA + H(+)</text>
        <dbReference type="Rhea" id="RHEA:16781"/>
        <dbReference type="ChEBI" id="CHEBI:15377"/>
        <dbReference type="ChEBI" id="CHEBI:15378"/>
        <dbReference type="ChEBI" id="CHEBI:28868"/>
        <dbReference type="ChEBI" id="CHEBI:57287"/>
        <dbReference type="ChEBI" id="CHEBI:77636"/>
        <dbReference type="EC" id="3.1.2.20"/>
    </reaction>
</comment>
<evidence type="ECO:0000256" key="6">
    <source>
        <dbReference type="ARBA" id="ARBA00040062"/>
    </source>
</evidence>
<dbReference type="GO" id="GO:0016787">
    <property type="term" value="F:hydrolase activity"/>
    <property type="evidence" value="ECO:0007669"/>
    <property type="project" value="UniProtKB-KW"/>
</dbReference>
<evidence type="ECO:0000256" key="7">
    <source>
        <dbReference type="ARBA" id="ARBA00048062"/>
    </source>
</evidence>
<evidence type="ECO:0000256" key="2">
    <source>
        <dbReference type="ARBA" id="ARBA00035880"/>
    </source>
</evidence>
<dbReference type="Gene3D" id="3.10.129.10">
    <property type="entry name" value="Hotdog Thioesterase"/>
    <property type="match status" value="1"/>
</dbReference>
<dbReference type="RefSeq" id="WP_380602241.1">
    <property type="nucleotide sequence ID" value="NZ_JBHSDU010000014.1"/>
</dbReference>
<protein>
    <recommendedName>
        <fullName evidence="6">Medium/long-chain acyl-CoA thioesterase YigI</fullName>
        <ecNumber evidence="5">3.1.2.20</ecNumber>
    </recommendedName>
</protein>
<comment type="catalytic activity">
    <reaction evidence="3">
        <text>a long-chain fatty acyl-CoA + H2O = a long-chain fatty acid + CoA + H(+)</text>
        <dbReference type="Rhea" id="RHEA:67680"/>
        <dbReference type="ChEBI" id="CHEBI:15377"/>
        <dbReference type="ChEBI" id="CHEBI:15378"/>
        <dbReference type="ChEBI" id="CHEBI:57287"/>
        <dbReference type="ChEBI" id="CHEBI:57560"/>
        <dbReference type="ChEBI" id="CHEBI:83139"/>
    </reaction>
</comment>
<reference evidence="10" key="1">
    <citation type="journal article" date="2019" name="Int. J. Syst. Evol. Microbiol.">
        <title>The Global Catalogue of Microorganisms (GCM) 10K type strain sequencing project: providing services to taxonomists for standard genome sequencing and annotation.</title>
        <authorList>
            <consortium name="The Broad Institute Genomics Platform"/>
            <consortium name="The Broad Institute Genome Sequencing Center for Infectious Disease"/>
            <person name="Wu L."/>
            <person name="Ma J."/>
        </authorList>
    </citation>
    <scope>NUCLEOTIDE SEQUENCE [LARGE SCALE GENOMIC DNA]</scope>
    <source>
        <strain evidence="10">CGMCC 1.10759</strain>
    </source>
</reference>
<dbReference type="EMBL" id="JBHSDU010000014">
    <property type="protein sequence ID" value="MFC4312654.1"/>
    <property type="molecule type" value="Genomic_DNA"/>
</dbReference>
<dbReference type="PANTHER" id="PTHR43240:SF20">
    <property type="entry name" value="MEDIUM_LONG-CHAIN ACYL-COA THIOESTERASE YIGI"/>
    <property type="match status" value="1"/>
</dbReference>
<organism evidence="9 10">
    <name type="scientific">Steroidobacter flavus</name>
    <dbReference type="NCBI Taxonomy" id="1842136"/>
    <lineage>
        <taxon>Bacteria</taxon>
        <taxon>Pseudomonadati</taxon>
        <taxon>Pseudomonadota</taxon>
        <taxon>Gammaproteobacteria</taxon>
        <taxon>Steroidobacterales</taxon>
        <taxon>Steroidobacteraceae</taxon>
        <taxon>Steroidobacter</taxon>
    </lineage>
</organism>
<dbReference type="InterPro" id="IPR006683">
    <property type="entry name" value="Thioestr_dom"/>
</dbReference>
<dbReference type="Proteomes" id="UP001595904">
    <property type="component" value="Unassembled WGS sequence"/>
</dbReference>
<dbReference type="PANTHER" id="PTHR43240">
    <property type="entry name" value="1,4-DIHYDROXY-2-NAPHTHOYL-COA THIOESTERASE 1"/>
    <property type="match status" value="1"/>
</dbReference>
<comment type="similarity">
    <text evidence="4">Belongs to the YigI thioesterase family.</text>
</comment>
<evidence type="ECO:0000256" key="1">
    <source>
        <dbReference type="ARBA" id="ARBA00022801"/>
    </source>
</evidence>
<dbReference type="NCBIfam" id="TIGR00369">
    <property type="entry name" value="unchar_dom_1"/>
    <property type="match status" value="1"/>
</dbReference>
<evidence type="ECO:0000256" key="5">
    <source>
        <dbReference type="ARBA" id="ARBA00038894"/>
    </source>
</evidence>
<dbReference type="InterPro" id="IPR029069">
    <property type="entry name" value="HotDog_dom_sf"/>
</dbReference>
<evidence type="ECO:0000259" key="8">
    <source>
        <dbReference type="Pfam" id="PF03061"/>
    </source>
</evidence>
<dbReference type="InterPro" id="IPR003736">
    <property type="entry name" value="PAAI_dom"/>
</dbReference>
<name>A0ABV8T232_9GAMM</name>
<evidence type="ECO:0000256" key="3">
    <source>
        <dbReference type="ARBA" id="ARBA00036002"/>
    </source>
</evidence>
<keyword evidence="1 9" id="KW-0378">Hydrolase</keyword>
<comment type="caution">
    <text evidence="9">The sequence shown here is derived from an EMBL/GenBank/DDBJ whole genome shotgun (WGS) entry which is preliminary data.</text>
</comment>
<comment type="catalytic activity">
    <reaction evidence="7">
        <text>a medium-chain fatty acyl-CoA + H2O = a medium-chain fatty acid + CoA + H(+)</text>
        <dbReference type="Rhea" id="RHEA:68184"/>
        <dbReference type="ChEBI" id="CHEBI:15377"/>
        <dbReference type="ChEBI" id="CHEBI:15378"/>
        <dbReference type="ChEBI" id="CHEBI:57287"/>
        <dbReference type="ChEBI" id="CHEBI:59558"/>
        <dbReference type="ChEBI" id="CHEBI:90546"/>
    </reaction>
</comment>
<dbReference type="EC" id="3.1.2.20" evidence="5"/>
<evidence type="ECO:0000313" key="9">
    <source>
        <dbReference type="EMBL" id="MFC4312654.1"/>
    </source>
</evidence>
<evidence type="ECO:0000313" key="10">
    <source>
        <dbReference type="Proteomes" id="UP001595904"/>
    </source>
</evidence>
<dbReference type="SUPFAM" id="SSF54637">
    <property type="entry name" value="Thioesterase/thiol ester dehydrase-isomerase"/>
    <property type="match status" value="1"/>
</dbReference>
<keyword evidence="10" id="KW-1185">Reference proteome</keyword>
<dbReference type="CDD" id="cd03443">
    <property type="entry name" value="PaaI_thioesterase"/>
    <property type="match status" value="1"/>
</dbReference>